<name>A0ABX7FTV8_BRECH</name>
<keyword evidence="2" id="KW-1133">Transmembrane helix</keyword>
<keyword evidence="1" id="KW-0802">TPR repeat</keyword>
<gene>
    <name evidence="3" type="ORF">JNE38_08420</name>
</gene>
<keyword evidence="2" id="KW-0472">Membrane</keyword>
<dbReference type="SMART" id="SM00028">
    <property type="entry name" value="TPR"/>
    <property type="match status" value="4"/>
</dbReference>
<evidence type="ECO:0000313" key="4">
    <source>
        <dbReference type="Proteomes" id="UP000596248"/>
    </source>
</evidence>
<dbReference type="Proteomes" id="UP000596248">
    <property type="component" value="Chromosome"/>
</dbReference>
<feature type="transmembrane region" description="Helical" evidence="2">
    <location>
        <begin position="6"/>
        <end position="31"/>
    </location>
</feature>
<evidence type="ECO:0000313" key="3">
    <source>
        <dbReference type="EMBL" id="QRG69143.1"/>
    </source>
</evidence>
<protein>
    <recommendedName>
        <fullName evidence="5">Tetratricopeptide repeat protein</fullName>
    </recommendedName>
</protein>
<keyword evidence="4" id="KW-1185">Reference proteome</keyword>
<dbReference type="RefSeq" id="WP_203356140.1">
    <property type="nucleotide sequence ID" value="NZ_CP069127.1"/>
</dbReference>
<accession>A0ABX7FTV8</accession>
<dbReference type="PROSITE" id="PS50005">
    <property type="entry name" value="TPR"/>
    <property type="match status" value="1"/>
</dbReference>
<evidence type="ECO:0000256" key="1">
    <source>
        <dbReference type="PROSITE-ProRule" id="PRU00339"/>
    </source>
</evidence>
<sequence>MGKIALFSVLWWLTGSPFAAMLIILLLLYVLDLRFVRLLPDITKPYRRWRRLSSLQSQLRLNPHDTSAKLEAARLLMEKRQFNEALSYLEEISSLMEDSPEYLSDKGICLLKLGRLEEGLPLIEQALSVNPRVKYGEPYLRVAEAYAKRHEVGKALASLEQLAKIHMSSCEVYYKQGELYGVLQQKEKAKQSYLEAVDVYRGLPSYKRRTERRWALLAWLKGKA</sequence>
<feature type="repeat" description="TPR" evidence="1">
    <location>
        <begin position="100"/>
        <end position="133"/>
    </location>
</feature>
<dbReference type="InterPro" id="IPR019734">
    <property type="entry name" value="TPR_rpt"/>
</dbReference>
<keyword evidence="2" id="KW-0812">Transmembrane</keyword>
<dbReference type="SUPFAM" id="SSF48452">
    <property type="entry name" value="TPR-like"/>
    <property type="match status" value="1"/>
</dbReference>
<evidence type="ECO:0000256" key="2">
    <source>
        <dbReference type="SAM" id="Phobius"/>
    </source>
</evidence>
<organism evidence="3 4">
    <name type="scientific">Brevibacillus choshinensis</name>
    <dbReference type="NCBI Taxonomy" id="54911"/>
    <lineage>
        <taxon>Bacteria</taxon>
        <taxon>Bacillati</taxon>
        <taxon>Bacillota</taxon>
        <taxon>Bacilli</taxon>
        <taxon>Bacillales</taxon>
        <taxon>Paenibacillaceae</taxon>
        <taxon>Brevibacillus</taxon>
    </lineage>
</organism>
<proteinExistence type="predicted"/>
<dbReference type="InterPro" id="IPR011990">
    <property type="entry name" value="TPR-like_helical_dom_sf"/>
</dbReference>
<dbReference type="EMBL" id="CP069127">
    <property type="protein sequence ID" value="QRG69143.1"/>
    <property type="molecule type" value="Genomic_DNA"/>
</dbReference>
<dbReference type="Pfam" id="PF13181">
    <property type="entry name" value="TPR_8"/>
    <property type="match status" value="1"/>
</dbReference>
<dbReference type="PANTHER" id="PTHR23082">
    <property type="entry name" value="TRANSCRIPTION INITIATION FACTOR IIIC TFIIIC , POLYPEPTIDE 3-RELATED"/>
    <property type="match status" value="1"/>
</dbReference>
<dbReference type="PANTHER" id="PTHR23082:SF0">
    <property type="entry name" value="GENERAL TRANSCRIPTION FACTOR 3C POLYPEPTIDE 3"/>
    <property type="match status" value="1"/>
</dbReference>
<dbReference type="Gene3D" id="1.25.40.10">
    <property type="entry name" value="Tetratricopeptide repeat domain"/>
    <property type="match status" value="1"/>
</dbReference>
<evidence type="ECO:0008006" key="5">
    <source>
        <dbReference type="Google" id="ProtNLM"/>
    </source>
</evidence>
<reference evidence="3 4" key="1">
    <citation type="submission" date="2021-01" db="EMBL/GenBank/DDBJ databases">
        <title>Identification of strong promoters based on the transcriptome of Brevibacillus choshinensis.</title>
        <authorList>
            <person name="Yao D."/>
            <person name="Zhang K."/>
            <person name="Wu J."/>
        </authorList>
    </citation>
    <scope>NUCLEOTIDE SEQUENCE [LARGE SCALE GENOMIC DNA]</scope>
    <source>
        <strain evidence="3 4">HPD31-SP3</strain>
    </source>
</reference>
<dbReference type="InterPro" id="IPR039340">
    <property type="entry name" value="Tfc4/TFIIIC-102/Sfc4"/>
</dbReference>